<evidence type="ECO:0000313" key="2">
    <source>
        <dbReference type="EMBL" id="EIW85669.1"/>
    </source>
</evidence>
<feature type="transmembrane region" description="Helical" evidence="1">
    <location>
        <begin position="246"/>
        <end position="266"/>
    </location>
</feature>
<accession>A0A5M3N2Q8</accession>
<keyword evidence="1" id="KW-0812">Transmembrane</keyword>
<organism evidence="2 3">
    <name type="scientific">Coniophora puteana (strain RWD-64-598)</name>
    <name type="common">Brown rot fungus</name>
    <dbReference type="NCBI Taxonomy" id="741705"/>
    <lineage>
        <taxon>Eukaryota</taxon>
        <taxon>Fungi</taxon>
        <taxon>Dikarya</taxon>
        <taxon>Basidiomycota</taxon>
        <taxon>Agaricomycotina</taxon>
        <taxon>Agaricomycetes</taxon>
        <taxon>Agaricomycetidae</taxon>
        <taxon>Boletales</taxon>
        <taxon>Coniophorineae</taxon>
        <taxon>Coniophoraceae</taxon>
        <taxon>Coniophora</taxon>
    </lineage>
</organism>
<comment type="caution">
    <text evidence="2">The sequence shown here is derived from an EMBL/GenBank/DDBJ whole genome shotgun (WGS) entry which is preliminary data.</text>
</comment>
<dbReference type="AlphaFoldDB" id="A0A5M3N2Q8"/>
<reference evidence="3" key="1">
    <citation type="journal article" date="2012" name="Science">
        <title>The Paleozoic origin of enzymatic lignin decomposition reconstructed from 31 fungal genomes.</title>
        <authorList>
            <person name="Floudas D."/>
            <person name="Binder M."/>
            <person name="Riley R."/>
            <person name="Barry K."/>
            <person name="Blanchette R.A."/>
            <person name="Henrissat B."/>
            <person name="Martinez A.T."/>
            <person name="Otillar R."/>
            <person name="Spatafora J.W."/>
            <person name="Yadav J.S."/>
            <person name="Aerts A."/>
            <person name="Benoit I."/>
            <person name="Boyd A."/>
            <person name="Carlson A."/>
            <person name="Copeland A."/>
            <person name="Coutinho P.M."/>
            <person name="de Vries R.P."/>
            <person name="Ferreira P."/>
            <person name="Findley K."/>
            <person name="Foster B."/>
            <person name="Gaskell J."/>
            <person name="Glotzer D."/>
            <person name="Gorecki P."/>
            <person name="Heitman J."/>
            <person name="Hesse C."/>
            <person name="Hori C."/>
            <person name="Igarashi K."/>
            <person name="Jurgens J.A."/>
            <person name="Kallen N."/>
            <person name="Kersten P."/>
            <person name="Kohler A."/>
            <person name="Kuees U."/>
            <person name="Kumar T.K.A."/>
            <person name="Kuo A."/>
            <person name="LaButti K."/>
            <person name="Larrondo L.F."/>
            <person name="Lindquist E."/>
            <person name="Ling A."/>
            <person name="Lombard V."/>
            <person name="Lucas S."/>
            <person name="Lundell T."/>
            <person name="Martin R."/>
            <person name="McLaughlin D.J."/>
            <person name="Morgenstern I."/>
            <person name="Morin E."/>
            <person name="Murat C."/>
            <person name="Nagy L.G."/>
            <person name="Nolan M."/>
            <person name="Ohm R.A."/>
            <person name="Patyshakuliyeva A."/>
            <person name="Rokas A."/>
            <person name="Ruiz-Duenas F.J."/>
            <person name="Sabat G."/>
            <person name="Salamov A."/>
            <person name="Samejima M."/>
            <person name="Schmutz J."/>
            <person name="Slot J.C."/>
            <person name="St John F."/>
            <person name="Stenlid J."/>
            <person name="Sun H."/>
            <person name="Sun S."/>
            <person name="Syed K."/>
            <person name="Tsang A."/>
            <person name="Wiebenga A."/>
            <person name="Young D."/>
            <person name="Pisabarro A."/>
            <person name="Eastwood D.C."/>
            <person name="Martin F."/>
            <person name="Cullen D."/>
            <person name="Grigoriev I.V."/>
            <person name="Hibbett D.S."/>
        </authorList>
    </citation>
    <scope>NUCLEOTIDE SEQUENCE [LARGE SCALE GENOMIC DNA]</scope>
    <source>
        <strain evidence="3">RWD-64-598 SS2</strain>
    </source>
</reference>
<feature type="transmembrane region" description="Helical" evidence="1">
    <location>
        <begin position="130"/>
        <end position="150"/>
    </location>
</feature>
<protein>
    <submittedName>
        <fullName evidence="2">Uncharacterized protein</fullName>
    </submittedName>
</protein>
<evidence type="ECO:0000256" key="1">
    <source>
        <dbReference type="SAM" id="Phobius"/>
    </source>
</evidence>
<dbReference type="OMA" id="KSESRWN"/>
<dbReference type="EMBL" id="JH711574">
    <property type="protein sequence ID" value="EIW85669.1"/>
    <property type="molecule type" value="Genomic_DNA"/>
</dbReference>
<keyword evidence="1" id="KW-0472">Membrane</keyword>
<keyword evidence="3" id="KW-1185">Reference proteome</keyword>
<keyword evidence="1" id="KW-1133">Transmembrane helix</keyword>
<feature type="transmembrane region" description="Helical" evidence="1">
    <location>
        <begin position="162"/>
        <end position="184"/>
    </location>
</feature>
<gene>
    <name evidence="2" type="ORF">CONPUDRAFT_118641</name>
</gene>
<dbReference type="OrthoDB" id="4838853at2759"/>
<proteinExistence type="predicted"/>
<feature type="transmembrane region" description="Helical" evidence="1">
    <location>
        <begin position="70"/>
        <end position="92"/>
    </location>
</feature>
<name>A0A5M3N2Q8_CONPW</name>
<dbReference type="KEGG" id="cput:CONPUDRAFT_118641"/>
<dbReference type="GeneID" id="19199408"/>
<dbReference type="PANTHER" id="PTHR42024:SF1">
    <property type="entry name" value="AMINO ACID PERMEASE_ SLC12A DOMAIN-CONTAINING PROTEIN"/>
    <property type="match status" value="1"/>
</dbReference>
<dbReference type="RefSeq" id="XP_007765085.1">
    <property type="nucleotide sequence ID" value="XM_007766895.1"/>
</dbReference>
<dbReference type="PANTHER" id="PTHR42024">
    <property type="entry name" value="AMINO ACID PERMEASE_ SLC12A DOMAIN-CONTAINING PROTEIN"/>
    <property type="match status" value="1"/>
</dbReference>
<evidence type="ECO:0000313" key="3">
    <source>
        <dbReference type="Proteomes" id="UP000053558"/>
    </source>
</evidence>
<sequence length="310" mass="33912">MSSPTVTTNLISINTNSTSHIPKTSSGLPRIPFDLRAHKTGIIITWSSILLTSCLLPILGYFLLRYKTSLELTVVFAISTSPCGAVSLFSLFSRTYALFRKDSTCRPLPSTSSTTPSRGDTPGRWHLDNFNYNFAFCFAIITIILSTAISHQPTSNIRLISVPIAVLLLLVCSQLVLVPLLIALDVRAPFRFSSLAAGERLRPATFIIAEDVVAVDGGGGTEFRRRWNERYDASADFRRLMVRLDLLWGFSGLALAGGIFGVVFGVQEENVGYVVGWGAPWVWAAGMALVTLRMTTATLRREEGGEGWAC</sequence>
<feature type="transmembrane region" description="Helical" evidence="1">
    <location>
        <begin position="40"/>
        <end position="64"/>
    </location>
</feature>
<dbReference type="Proteomes" id="UP000053558">
    <property type="component" value="Unassembled WGS sequence"/>
</dbReference>
<feature type="transmembrane region" description="Helical" evidence="1">
    <location>
        <begin position="272"/>
        <end position="292"/>
    </location>
</feature>